<reference evidence="4 5" key="1">
    <citation type="submission" date="2024-02" db="EMBL/GenBank/DDBJ databases">
        <authorList>
            <person name="Chen Y."/>
            <person name="Shah S."/>
            <person name="Dougan E. K."/>
            <person name="Thang M."/>
            <person name="Chan C."/>
        </authorList>
    </citation>
    <scope>NUCLEOTIDE SEQUENCE [LARGE SCALE GENOMIC DNA]</scope>
</reference>
<keyword evidence="3" id="KW-1133">Transmembrane helix</keyword>
<organism evidence="4 5">
    <name type="scientific">Durusdinium trenchii</name>
    <dbReference type="NCBI Taxonomy" id="1381693"/>
    <lineage>
        <taxon>Eukaryota</taxon>
        <taxon>Sar</taxon>
        <taxon>Alveolata</taxon>
        <taxon>Dinophyceae</taxon>
        <taxon>Suessiales</taxon>
        <taxon>Symbiodiniaceae</taxon>
        <taxon>Durusdinium</taxon>
    </lineage>
</organism>
<feature type="coiled-coil region" evidence="1">
    <location>
        <begin position="372"/>
        <end position="399"/>
    </location>
</feature>
<evidence type="ECO:0000256" key="3">
    <source>
        <dbReference type="SAM" id="Phobius"/>
    </source>
</evidence>
<comment type="caution">
    <text evidence="4">The sequence shown here is derived from an EMBL/GenBank/DDBJ whole genome shotgun (WGS) entry which is preliminary data.</text>
</comment>
<gene>
    <name evidence="4" type="ORF">CCMP2556_LOCUS7923</name>
</gene>
<keyword evidence="1" id="KW-0175">Coiled coil</keyword>
<feature type="compositionally biased region" description="Polar residues" evidence="2">
    <location>
        <begin position="1"/>
        <end position="11"/>
    </location>
</feature>
<evidence type="ECO:0000256" key="1">
    <source>
        <dbReference type="SAM" id="Coils"/>
    </source>
</evidence>
<feature type="transmembrane region" description="Helical" evidence="3">
    <location>
        <begin position="132"/>
        <end position="153"/>
    </location>
</feature>
<name>A0ABP0ITE5_9DINO</name>
<keyword evidence="3" id="KW-0472">Membrane</keyword>
<feature type="transmembrane region" description="Helical" evidence="3">
    <location>
        <begin position="272"/>
        <end position="293"/>
    </location>
</feature>
<keyword evidence="5" id="KW-1185">Reference proteome</keyword>
<keyword evidence="3" id="KW-0812">Transmembrane</keyword>
<evidence type="ECO:0000313" key="5">
    <source>
        <dbReference type="Proteomes" id="UP001642484"/>
    </source>
</evidence>
<dbReference type="EMBL" id="CAXAMN010003536">
    <property type="protein sequence ID" value="CAK9005063.1"/>
    <property type="molecule type" value="Genomic_DNA"/>
</dbReference>
<sequence>MLRAQSSSQHRLSADPGGTVSSSASNAPAAGQRYLSREGHEILRWALPALALLGGLFVEHVGLYLATRSYVRWMDELHRPHRDSMPSAFEGNDDGKSEGSDLGFLALVLEVFMDLLPVVSIGLVLRFGDLRLWCQTMFAAALLMVLKGFASWATVVPDKGWKVCQDRLGPDGLRYYREDQPFFNMVPDILLLQVQGLWLGSSRRRLCVVDAPFHSNICLSTVFCTSLCEVSMAWSLREADVPAMAQCLRYMLLVLLVASALLAGSKPEVTNFTALGMVLALAVYGNPALALAVEAWCRHTELETPSRPVPVLSTQHSPNSTMALMGPRQLSDLGEESAHDVGQVLMLPLMARYCYIQQHPQEGSLLQKKVLLQQLLKTLQQSQDQLLRKEQKKDELLKKEQADELLSALRADRFAEQRIQEALSDQQRMLNSRARKKKHQTVNFEASNLMTCPEMNVYSG</sequence>
<feature type="transmembrane region" description="Helical" evidence="3">
    <location>
        <begin position="42"/>
        <end position="66"/>
    </location>
</feature>
<feature type="transmembrane region" description="Helical" evidence="3">
    <location>
        <begin position="248"/>
        <end position="265"/>
    </location>
</feature>
<accession>A0ABP0ITE5</accession>
<proteinExistence type="predicted"/>
<dbReference type="Proteomes" id="UP001642484">
    <property type="component" value="Unassembled WGS sequence"/>
</dbReference>
<evidence type="ECO:0000313" key="4">
    <source>
        <dbReference type="EMBL" id="CAK9005063.1"/>
    </source>
</evidence>
<feature type="region of interest" description="Disordered" evidence="2">
    <location>
        <begin position="1"/>
        <end position="26"/>
    </location>
</feature>
<feature type="transmembrane region" description="Helical" evidence="3">
    <location>
        <begin position="102"/>
        <end position="125"/>
    </location>
</feature>
<evidence type="ECO:0000256" key="2">
    <source>
        <dbReference type="SAM" id="MobiDB-lite"/>
    </source>
</evidence>
<protein>
    <submittedName>
        <fullName evidence="4">Uncharacterized protein</fullName>
    </submittedName>
</protein>